<dbReference type="Gene3D" id="1.10.287.1060">
    <property type="entry name" value="ESAT-6-like"/>
    <property type="match status" value="1"/>
</dbReference>
<dbReference type="WBParaSite" id="TASK_0000646401-mRNA-1">
    <property type="protein sequence ID" value="TASK_0000646401-mRNA-1"/>
    <property type="gene ID" value="TASK_0000646401"/>
</dbReference>
<dbReference type="Proteomes" id="UP000282613">
    <property type="component" value="Unassembled WGS sequence"/>
</dbReference>
<sequence>MSSLKRLFGAPKKSVNHDTATEALQAAEEQLNKKQLFLEKKINEEIAKAKQFGLKNKRAALECLRKKALYEKQLELNDGALMKLQAQRNALDSALMNKNILDTMKTVNSAMKNIHKDMDVDKVHDLMDNVNEQQEIANEIAAAISMPTGTDLVDEDELLRELEELTEEDVAKKLLDVHDVGELPAIPVGEPTRSKSKRKLLPFLKKSRGSFRIGQFGDVVGLKILFRSSRCDDCPPGKPFFLPQTLRRFLKFLDHNLALCQLSWCDVKSAPFIRLTIRIDEYCAGSRAPPFMEAWTKLCRVMDQMIQGVSDATILLVEGFNGGSHKQLISTLEGLLTEKGRPSLSMAPPGNRQHALSAADIFRETVCVVSLPATKWHWRARTGALALAALIPKSTCANDGFRVLFTSAVFSLPELLALRPDLASIPHKYLYFHENQLTYPLRGNDEGATKSDYQFAYIQVLSALAADLVLFNSAFNMHSFYERLPAFLAAGLPTPPSPRVPEPRELVEKLLKPKSRVLHFLVEPPPLPLLVHGDVDDFEAAVCSQAERIRARGRAPLRILWNHRLDGLFNRQNDTVPVCLPSRWDYDKNPADFFRVIFDLANISVDEEFFNLGRSTLRPSTGDVIAPSEMSPPSVPSEQVQPRFQISVIGGSSQDVPRIFPMAESYLRPTGHIAVWGFVGPREAYWRTLADCDVIVSTSKHEFFGVAVVEAVAVGCVPLLPHRLAYPELLAHGPSPSKCLYRTLPQMRKQLKCWIGAPDRLRERAAKALLDAYDRKGTGTGAWLRKGVLSHDGLRREYLKLFDAG</sequence>
<gene>
    <name evidence="9" type="ORF">TASK_LOCUS6465</name>
</gene>
<dbReference type="Pfam" id="PF12038">
    <property type="entry name" value="QTMAN_N"/>
    <property type="match status" value="1"/>
</dbReference>
<comment type="similarity">
    <text evidence="2">Belongs to the glycosyltransferase group 1 family. Glycosyltransferase 4 subfamily.</text>
</comment>
<dbReference type="Gene3D" id="3.40.50.2000">
    <property type="entry name" value="Glycogen Phosphorylase B"/>
    <property type="match status" value="1"/>
</dbReference>
<evidence type="ECO:0000256" key="2">
    <source>
        <dbReference type="ARBA" id="ARBA00009481"/>
    </source>
</evidence>
<keyword evidence="3" id="KW-0328">Glycosyltransferase</keyword>
<name>A0A158R908_TAEAS</name>
<dbReference type="SUPFAM" id="SSF53756">
    <property type="entry name" value="UDP-Glycosyltransferase/glycogen phosphorylase"/>
    <property type="match status" value="1"/>
</dbReference>
<evidence type="ECO:0000259" key="8">
    <source>
        <dbReference type="Pfam" id="PF12038"/>
    </source>
</evidence>
<dbReference type="GO" id="GO:0007034">
    <property type="term" value="P:vacuolar transport"/>
    <property type="evidence" value="ECO:0007669"/>
    <property type="project" value="InterPro"/>
</dbReference>
<evidence type="ECO:0000313" key="9">
    <source>
        <dbReference type="EMBL" id="VDK36768.1"/>
    </source>
</evidence>
<dbReference type="EC" id="2.4.1.110" evidence="5"/>
<evidence type="ECO:0000256" key="3">
    <source>
        <dbReference type="ARBA" id="ARBA00022676"/>
    </source>
</evidence>
<evidence type="ECO:0000256" key="7">
    <source>
        <dbReference type="ARBA" id="ARBA00048439"/>
    </source>
</evidence>
<dbReference type="OrthoDB" id="10032790at2759"/>
<keyword evidence="10" id="KW-1185">Reference proteome</keyword>
<organism evidence="11">
    <name type="scientific">Taenia asiatica</name>
    <name type="common">Asian tapeworm</name>
    <dbReference type="NCBI Taxonomy" id="60517"/>
    <lineage>
        <taxon>Eukaryota</taxon>
        <taxon>Metazoa</taxon>
        <taxon>Spiralia</taxon>
        <taxon>Lophotrochozoa</taxon>
        <taxon>Platyhelminthes</taxon>
        <taxon>Cestoda</taxon>
        <taxon>Eucestoda</taxon>
        <taxon>Cyclophyllidea</taxon>
        <taxon>Taeniidae</taxon>
        <taxon>Taenia</taxon>
    </lineage>
</organism>
<evidence type="ECO:0000256" key="5">
    <source>
        <dbReference type="ARBA" id="ARBA00044517"/>
    </source>
</evidence>
<reference evidence="11" key="1">
    <citation type="submission" date="2016-04" db="UniProtKB">
        <authorList>
            <consortium name="WormBaseParasite"/>
        </authorList>
    </citation>
    <scope>IDENTIFICATION</scope>
</reference>
<evidence type="ECO:0000256" key="1">
    <source>
        <dbReference type="ARBA" id="ARBA00006190"/>
    </source>
</evidence>
<accession>A0A158R908</accession>
<proteinExistence type="inferred from homology"/>
<dbReference type="Pfam" id="PF03357">
    <property type="entry name" value="Snf7"/>
    <property type="match status" value="1"/>
</dbReference>
<comment type="similarity">
    <text evidence="1">Belongs to the SNF7 family.</text>
</comment>
<evidence type="ECO:0000256" key="4">
    <source>
        <dbReference type="ARBA" id="ARBA00022679"/>
    </source>
</evidence>
<dbReference type="STRING" id="60517.A0A158R908"/>
<keyword evidence="4" id="KW-0808">Transferase</keyword>
<dbReference type="PANTHER" id="PTHR13615:SF3">
    <property type="entry name" value="GLYCOSYLTRANSFERASE-LIKE DOMAIN-CONTAINING PROTEIN 1"/>
    <property type="match status" value="1"/>
</dbReference>
<evidence type="ECO:0000256" key="6">
    <source>
        <dbReference type="ARBA" id="ARBA00044539"/>
    </source>
</evidence>
<dbReference type="PANTHER" id="PTHR13615">
    <property type="entry name" value="GLYCOSYLTRANSFERASE-LIKE 1"/>
    <property type="match status" value="1"/>
</dbReference>
<evidence type="ECO:0000313" key="10">
    <source>
        <dbReference type="Proteomes" id="UP000282613"/>
    </source>
</evidence>
<protein>
    <recommendedName>
        <fullName evidence="6">tRNA-queuosine alpha-mannosyltransferase</fullName>
        <ecNumber evidence="5">2.4.1.110</ecNumber>
    </recommendedName>
</protein>
<dbReference type="EMBL" id="UYRS01018503">
    <property type="protein sequence ID" value="VDK36768.1"/>
    <property type="molecule type" value="Genomic_DNA"/>
</dbReference>
<evidence type="ECO:0000313" key="11">
    <source>
        <dbReference type="WBParaSite" id="TASK_0000646401-mRNA-1"/>
    </source>
</evidence>
<dbReference type="AlphaFoldDB" id="A0A158R908"/>
<dbReference type="InterPro" id="IPR022701">
    <property type="entry name" value="QTMAN_N"/>
</dbReference>
<comment type="catalytic activity">
    <reaction evidence="7">
        <text>queuosine(34) in tRNA(Asp) + GDP-alpha-D-mannose = O-4''-alpha-D-mannosylqueuosine(34) in tRNA(Asp) + GDP + H(+)</text>
        <dbReference type="Rhea" id="RHEA:12885"/>
        <dbReference type="Rhea" id="RHEA-COMP:18572"/>
        <dbReference type="Rhea" id="RHEA-COMP:18581"/>
        <dbReference type="ChEBI" id="CHEBI:15378"/>
        <dbReference type="ChEBI" id="CHEBI:57527"/>
        <dbReference type="ChEBI" id="CHEBI:58189"/>
        <dbReference type="ChEBI" id="CHEBI:194431"/>
        <dbReference type="ChEBI" id="CHEBI:194442"/>
        <dbReference type="EC" id="2.4.1.110"/>
    </reaction>
    <physiologicalReaction direction="left-to-right" evidence="7">
        <dbReference type="Rhea" id="RHEA:12886"/>
    </physiologicalReaction>
</comment>
<dbReference type="GO" id="GO:0016438">
    <property type="term" value="F:tRNA-queuosine(34) beta-mannosyltransferase activity"/>
    <property type="evidence" value="ECO:0007669"/>
    <property type="project" value="UniProtKB-EC"/>
</dbReference>
<dbReference type="InterPro" id="IPR005024">
    <property type="entry name" value="Snf7_fam"/>
</dbReference>
<reference evidence="9 10" key="2">
    <citation type="submission" date="2018-11" db="EMBL/GenBank/DDBJ databases">
        <authorList>
            <consortium name="Pathogen Informatics"/>
        </authorList>
    </citation>
    <scope>NUCLEOTIDE SEQUENCE [LARGE SCALE GENOMIC DNA]</scope>
</reference>
<dbReference type="InterPro" id="IPR051862">
    <property type="entry name" value="GT-like_domain_containing_1"/>
</dbReference>
<dbReference type="Gene3D" id="6.10.250.1710">
    <property type="match status" value="1"/>
</dbReference>
<feature type="domain" description="tRNA-queuosine alpha-mannosyltransferase N-terminal" evidence="8">
    <location>
        <begin position="355"/>
        <end position="520"/>
    </location>
</feature>